<dbReference type="RefSeq" id="WP_024524008.1">
    <property type="nucleotide sequence ID" value="NZ_CP065626.1"/>
</dbReference>
<evidence type="ECO:0000313" key="5">
    <source>
        <dbReference type="Proteomes" id="UP000255248"/>
    </source>
</evidence>
<sequence length="444" mass="50309">MYKFFLLLGLALFTSLPALARPSVPSSLPTPDPMAARYMVTTRDSTIYSPVGDRIIPVARLQAGTLLDVQPDEKGYFIFRFANASGFIARDVLSAAAPPLPAARDVALLHRNSRDYLLTLHPVSVYARADSQAPLLATLAANLRYPILTRETDTTGLRWMVINLGGRLAYVRADEVELDNGIPILTYHHILRNRDNRRFRHTSTTTSVEAFDRQMAYLRQAGYLTISLYQLEGYLRGNENLPARAVALTFDDGLKSVYRYAYPILKKNGQRATAFIISSRIKRHPQPWDPNGLQFMSLSELRAIQSVFDIQSHTHFLHRLSANKRPILLQRSQHNILFDFARSRRALTQFNPHVQYLSYPFGAFNRKAIEAAHQAGYHMAVTTMRGKVRRGDNPYTLKRLYVLRTDSVQTMARLIANRPQDVPPVDTPVPIRLPPLMQSVMPLD</sequence>
<dbReference type="OrthoDB" id="9814639at2"/>
<organism evidence="4 5">
    <name type="scientific">Edwardsiella hoshinae</name>
    <dbReference type="NCBI Taxonomy" id="93378"/>
    <lineage>
        <taxon>Bacteria</taxon>
        <taxon>Pseudomonadati</taxon>
        <taxon>Pseudomonadota</taxon>
        <taxon>Gammaproteobacteria</taxon>
        <taxon>Enterobacterales</taxon>
        <taxon>Hafniaceae</taxon>
        <taxon>Edwardsiella</taxon>
    </lineage>
</organism>
<feature type="signal peptide" evidence="2">
    <location>
        <begin position="1"/>
        <end position="20"/>
    </location>
</feature>
<feature type="domain" description="NodB homology" evidence="3">
    <location>
        <begin position="244"/>
        <end position="444"/>
    </location>
</feature>
<evidence type="ECO:0000256" key="1">
    <source>
        <dbReference type="ARBA" id="ARBA00022729"/>
    </source>
</evidence>
<protein>
    <submittedName>
        <fullName evidence="4">Poly-beta-1,6-N-acetyl-D-glucosamine N-deacetylase</fullName>
        <ecNumber evidence="4">3.5.1.-</ecNumber>
    </submittedName>
</protein>
<dbReference type="Pfam" id="PF01522">
    <property type="entry name" value="Polysacc_deac_1"/>
    <property type="match status" value="1"/>
</dbReference>
<dbReference type="EMBL" id="UFXZ01000001">
    <property type="protein sequence ID" value="STC90762.1"/>
    <property type="molecule type" value="Genomic_DNA"/>
</dbReference>
<keyword evidence="4" id="KW-0378">Hydrolase</keyword>
<dbReference type="Gene3D" id="3.20.20.370">
    <property type="entry name" value="Glycoside hydrolase/deacetylase"/>
    <property type="match status" value="1"/>
</dbReference>
<dbReference type="PROSITE" id="PS51677">
    <property type="entry name" value="NODB"/>
    <property type="match status" value="1"/>
</dbReference>
<dbReference type="Proteomes" id="UP000255248">
    <property type="component" value="Unassembled WGS sequence"/>
</dbReference>
<dbReference type="CDD" id="cd10966">
    <property type="entry name" value="CE4_yadE_5s"/>
    <property type="match status" value="1"/>
</dbReference>
<dbReference type="GO" id="GO:0016810">
    <property type="term" value="F:hydrolase activity, acting on carbon-nitrogen (but not peptide) bonds"/>
    <property type="evidence" value="ECO:0007669"/>
    <property type="project" value="InterPro"/>
</dbReference>
<proteinExistence type="predicted"/>
<dbReference type="PANTHER" id="PTHR34216">
    <property type="match status" value="1"/>
</dbReference>
<name>A0A376DK88_9GAMM</name>
<dbReference type="STRING" id="93378.A9798_13115"/>
<reference evidence="4 5" key="1">
    <citation type="submission" date="2018-06" db="EMBL/GenBank/DDBJ databases">
        <authorList>
            <consortium name="Pathogen Informatics"/>
            <person name="Doyle S."/>
        </authorList>
    </citation>
    <scope>NUCLEOTIDE SEQUENCE [LARGE SCALE GENOMIC DNA]</scope>
    <source>
        <strain evidence="4 5">NCTC12121</strain>
    </source>
</reference>
<dbReference type="InterPro" id="IPR011330">
    <property type="entry name" value="Glyco_hydro/deAcase_b/a-brl"/>
</dbReference>
<dbReference type="InterPro" id="IPR051398">
    <property type="entry name" value="Polysacch_Deacetylase"/>
</dbReference>
<evidence type="ECO:0000313" key="4">
    <source>
        <dbReference type="EMBL" id="STC90762.1"/>
    </source>
</evidence>
<dbReference type="InterPro" id="IPR002509">
    <property type="entry name" value="NODB_dom"/>
</dbReference>
<dbReference type="SUPFAM" id="SSF88713">
    <property type="entry name" value="Glycoside hydrolase/deacetylase"/>
    <property type="match status" value="1"/>
</dbReference>
<dbReference type="AlphaFoldDB" id="A0A376DK88"/>
<keyword evidence="1 2" id="KW-0732">Signal</keyword>
<dbReference type="PANTHER" id="PTHR34216:SF13">
    <property type="entry name" value="XYLANASE_CHITIN DEACETYLASE"/>
    <property type="match status" value="1"/>
</dbReference>
<feature type="chain" id="PRO_5017020063" evidence="2">
    <location>
        <begin position="21"/>
        <end position="444"/>
    </location>
</feature>
<dbReference type="GO" id="GO:0005975">
    <property type="term" value="P:carbohydrate metabolic process"/>
    <property type="evidence" value="ECO:0007669"/>
    <property type="project" value="InterPro"/>
</dbReference>
<gene>
    <name evidence="4" type="primary">icaB</name>
    <name evidence="4" type="ORF">NCTC12121_02757</name>
</gene>
<evidence type="ECO:0000259" key="3">
    <source>
        <dbReference type="PROSITE" id="PS51677"/>
    </source>
</evidence>
<accession>A0A376DK88</accession>
<dbReference type="EC" id="3.5.1.-" evidence="4"/>
<evidence type="ECO:0000256" key="2">
    <source>
        <dbReference type="SAM" id="SignalP"/>
    </source>
</evidence>